<feature type="domain" description="ABC transporter" evidence="4">
    <location>
        <begin position="20"/>
        <end position="247"/>
    </location>
</feature>
<dbReference type="GO" id="GO:0005524">
    <property type="term" value="F:ATP binding"/>
    <property type="evidence" value="ECO:0007669"/>
    <property type="project" value="UniProtKB-KW"/>
</dbReference>
<keyword evidence="3 5" id="KW-0067">ATP-binding</keyword>
<dbReference type="InterPro" id="IPR003439">
    <property type="entry name" value="ABC_transporter-like_ATP-bd"/>
</dbReference>
<name>A0A5J4L7Z6_9ACTN</name>
<dbReference type="Gene3D" id="3.40.50.300">
    <property type="entry name" value="P-loop containing nucleotide triphosphate hydrolases"/>
    <property type="match status" value="1"/>
</dbReference>
<dbReference type="AlphaFoldDB" id="A0A5J4L7Z6"/>
<proteinExistence type="predicted"/>
<dbReference type="PROSITE" id="PS50893">
    <property type="entry name" value="ABC_TRANSPORTER_2"/>
    <property type="match status" value="1"/>
</dbReference>
<keyword evidence="6" id="KW-1185">Reference proteome</keyword>
<keyword evidence="1" id="KW-0813">Transport</keyword>
<evidence type="ECO:0000259" key="4">
    <source>
        <dbReference type="PROSITE" id="PS50893"/>
    </source>
</evidence>
<dbReference type="CDD" id="cd03293">
    <property type="entry name" value="ABC_NrtD_SsuB_transporters"/>
    <property type="match status" value="1"/>
</dbReference>
<dbReference type="InterPro" id="IPR003593">
    <property type="entry name" value="AAA+_ATPase"/>
</dbReference>
<dbReference type="SMART" id="SM00382">
    <property type="entry name" value="AAA"/>
    <property type="match status" value="1"/>
</dbReference>
<evidence type="ECO:0000256" key="2">
    <source>
        <dbReference type="ARBA" id="ARBA00022741"/>
    </source>
</evidence>
<dbReference type="PANTHER" id="PTHR42788:SF13">
    <property type="entry name" value="ALIPHATIC SULFONATES IMPORT ATP-BINDING PROTEIN SSUB"/>
    <property type="match status" value="1"/>
</dbReference>
<reference evidence="5 6" key="1">
    <citation type="submission" date="2019-10" db="EMBL/GenBank/DDBJ databases">
        <title>Whole genome shotgun sequence of Streptomyces angustmyceticus NBRC 3934.</title>
        <authorList>
            <person name="Hosoyama A."/>
            <person name="Ichikawa N."/>
            <person name="Kimura A."/>
            <person name="Kitahashi Y."/>
            <person name="Komaki H."/>
            <person name="Uohara A."/>
        </authorList>
    </citation>
    <scope>NUCLEOTIDE SEQUENCE [LARGE SCALE GENOMIC DNA]</scope>
    <source>
        <strain evidence="5 6">NBRC 3934</strain>
    </source>
</reference>
<dbReference type="InterPro" id="IPR027417">
    <property type="entry name" value="P-loop_NTPase"/>
</dbReference>
<dbReference type="GeneID" id="96751597"/>
<dbReference type="SUPFAM" id="SSF52540">
    <property type="entry name" value="P-loop containing nucleoside triphosphate hydrolases"/>
    <property type="match status" value="1"/>
</dbReference>
<evidence type="ECO:0000313" key="6">
    <source>
        <dbReference type="Proteomes" id="UP000325598"/>
    </source>
</evidence>
<evidence type="ECO:0000256" key="1">
    <source>
        <dbReference type="ARBA" id="ARBA00022448"/>
    </source>
</evidence>
<accession>A0A5J4L7Z6</accession>
<keyword evidence="2" id="KW-0547">Nucleotide-binding</keyword>
<comment type="caution">
    <text evidence="5">The sequence shown here is derived from an EMBL/GenBank/DDBJ whole genome shotgun (WGS) entry which is preliminary data.</text>
</comment>
<dbReference type="Pfam" id="PF00005">
    <property type="entry name" value="ABC_tran"/>
    <property type="match status" value="1"/>
</dbReference>
<dbReference type="PANTHER" id="PTHR42788">
    <property type="entry name" value="TAURINE IMPORT ATP-BINDING PROTEIN-RELATED"/>
    <property type="match status" value="1"/>
</dbReference>
<gene>
    <name evidence="5" type="ORF">San01_29740</name>
</gene>
<evidence type="ECO:0000313" key="5">
    <source>
        <dbReference type="EMBL" id="GES30487.1"/>
    </source>
</evidence>
<dbReference type="InterPro" id="IPR017871">
    <property type="entry name" value="ABC_transporter-like_CS"/>
</dbReference>
<sequence>MGEPHPPPAAHRPPDRPPALRARALARSFGRGSAALAALGPLDLDLAPGEFVCLVGPSGCGKSTLLRIAAGLLRPGEGELEIRTHAGRPTSMIFQDYGIYDWKTVLANVRFGLDIQRVPRKEADERARTWLARMGLADFAGAYPATLSGGMRQRVALARALAVEPGLLLMDEPFAALDAQLRTLLQDELLGLTQTTRTTTLFVTHSLEEALVLGDRVLVMSARPGRIIAERRPPFGRPRTGAVRDTPACTALKAELWQLLRGEVDGAAVRPAPNGAVSA</sequence>
<dbReference type="PROSITE" id="PS00211">
    <property type="entry name" value="ABC_TRANSPORTER_1"/>
    <property type="match status" value="1"/>
</dbReference>
<organism evidence="5 6">
    <name type="scientific">Streptomyces angustmyceticus</name>
    <dbReference type="NCBI Taxonomy" id="285578"/>
    <lineage>
        <taxon>Bacteria</taxon>
        <taxon>Bacillati</taxon>
        <taxon>Actinomycetota</taxon>
        <taxon>Actinomycetes</taxon>
        <taxon>Kitasatosporales</taxon>
        <taxon>Streptomycetaceae</taxon>
        <taxon>Streptomyces</taxon>
    </lineage>
</organism>
<evidence type="ECO:0000256" key="3">
    <source>
        <dbReference type="ARBA" id="ARBA00022840"/>
    </source>
</evidence>
<protein>
    <submittedName>
        <fullName evidence="5">Nitrate ABC transporter ATP-binding protein</fullName>
    </submittedName>
</protein>
<dbReference type="GO" id="GO:0016887">
    <property type="term" value="F:ATP hydrolysis activity"/>
    <property type="evidence" value="ECO:0007669"/>
    <property type="project" value="InterPro"/>
</dbReference>
<dbReference type="InterPro" id="IPR050166">
    <property type="entry name" value="ABC_transporter_ATP-bind"/>
</dbReference>
<dbReference type="RefSeq" id="WP_174886911.1">
    <property type="nucleotide sequence ID" value="NZ_BLAG01000008.1"/>
</dbReference>
<dbReference type="Proteomes" id="UP000325598">
    <property type="component" value="Unassembled WGS sequence"/>
</dbReference>
<dbReference type="EMBL" id="BLAG01000008">
    <property type="protein sequence ID" value="GES30487.1"/>
    <property type="molecule type" value="Genomic_DNA"/>
</dbReference>